<keyword evidence="3" id="KW-1185">Reference proteome</keyword>
<dbReference type="SUPFAM" id="SSF53697">
    <property type="entry name" value="SIS domain"/>
    <property type="match status" value="1"/>
</dbReference>
<evidence type="ECO:0000313" key="3">
    <source>
        <dbReference type="Proteomes" id="UP000008068"/>
    </source>
</evidence>
<organism evidence="3">
    <name type="scientific">Caenorhabditis brenneri</name>
    <name type="common">Nematode worm</name>
    <dbReference type="NCBI Taxonomy" id="135651"/>
    <lineage>
        <taxon>Eukaryota</taxon>
        <taxon>Metazoa</taxon>
        <taxon>Ecdysozoa</taxon>
        <taxon>Nematoda</taxon>
        <taxon>Chromadorea</taxon>
        <taxon>Rhabditida</taxon>
        <taxon>Rhabditina</taxon>
        <taxon>Rhabditomorpha</taxon>
        <taxon>Rhabditoidea</taxon>
        <taxon>Rhabditidae</taxon>
        <taxon>Peloderinae</taxon>
        <taxon>Caenorhabditis</taxon>
    </lineage>
</organism>
<dbReference type="eggNOG" id="KOG2446">
    <property type="taxonomic scope" value="Eukaryota"/>
</dbReference>
<reference evidence="3" key="1">
    <citation type="submission" date="2011-07" db="EMBL/GenBank/DDBJ databases">
        <authorList>
            <consortium name="Caenorhabditis brenneri Sequencing and Analysis Consortium"/>
            <person name="Wilson R.K."/>
        </authorList>
    </citation>
    <scope>NUCLEOTIDE SEQUENCE [LARGE SCALE GENOMIC DNA]</scope>
    <source>
        <strain evidence="3">PB2801</strain>
    </source>
</reference>
<dbReference type="Gene3D" id="3.40.50.10490">
    <property type="entry name" value="Glucose-6-phosphate isomerase like protein, domain 1"/>
    <property type="match status" value="1"/>
</dbReference>
<dbReference type="GO" id="GO:0004347">
    <property type="term" value="F:glucose-6-phosphate isomerase activity"/>
    <property type="evidence" value="ECO:0007669"/>
    <property type="project" value="InterPro"/>
</dbReference>
<dbReference type="GO" id="GO:0006094">
    <property type="term" value="P:gluconeogenesis"/>
    <property type="evidence" value="ECO:0007669"/>
    <property type="project" value="InterPro"/>
</dbReference>
<protein>
    <recommendedName>
        <fullName evidence="4">Glucose-6-phosphate isomerase</fullName>
    </recommendedName>
</protein>
<dbReference type="OrthoDB" id="5831190at2759"/>
<name>G0NCG7_CAEBE</name>
<dbReference type="InParanoid" id="G0NCG7"/>
<evidence type="ECO:0008006" key="4">
    <source>
        <dbReference type="Google" id="ProtNLM"/>
    </source>
</evidence>
<dbReference type="AlphaFoldDB" id="G0NCG7"/>
<evidence type="ECO:0000313" key="2">
    <source>
        <dbReference type="EMBL" id="EGT57469.1"/>
    </source>
</evidence>
<dbReference type="GO" id="GO:0006096">
    <property type="term" value="P:glycolytic process"/>
    <property type="evidence" value="ECO:0007669"/>
    <property type="project" value="InterPro"/>
</dbReference>
<evidence type="ECO:0000256" key="1">
    <source>
        <dbReference type="SAM" id="MobiDB-lite"/>
    </source>
</evidence>
<dbReference type="OMA" id="EDQFHRE"/>
<accession>G0NCG7</accession>
<sequence>MSLTKDDAFIQLKRHVETNEKDVQLLEWFEKDPTRFEKFTRHFPTPDGDFLFDFSKNRITDESFQLLMKLAKSRGVEESRNANVLSGEDQFHREPRRSSHRSS</sequence>
<dbReference type="PROSITE" id="PS51463">
    <property type="entry name" value="P_GLUCOSE_ISOMERASE_3"/>
    <property type="match status" value="1"/>
</dbReference>
<gene>
    <name evidence="2" type="ORF">CAEBREN_09363</name>
</gene>
<dbReference type="GO" id="GO:0097367">
    <property type="term" value="F:carbohydrate derivative binding"/>
    <property type="evidence" value="ECO:0007669"/>
    <property type="project" value="InterPro"/>
</dbReference>
<proteinExistence type="predicted"/>
<dbReference type="EMBL" id="GL379862">
    <property type="protein sequence ID" value="EGT57469.1"/>
    <property type="molecule type" value="Genomic_DNA"/>
</dbReference>
<dbReference type="STRING" id="135651.G0NCG7"/>
<feature type="region of interest" description="Disordered" evidence="1">
    <location>
        <begin position="75"/>
        <end position="103"/>
    </location>
</feature>
<dbReference type="HOGENOM" id="CLU_2266103_0_0_1"/>
<dbReference type="InterPro" id="IPR001672">
    <property type="entry name" value="G6P_Isomerase"/>
</dbReference>
<dbReference type="Proteomes" id="UP000008068">
    <property type="component" value="Unassembled WGS sequence"/>
</dbReference>
<dbReference type="InterPro" id="IPR046348">
    <property type="entry name" value="SIS_dom_sf"/>
</dbReference>